<evidence type="ECO:0000313" key="3">
    <source>
        <dbReference type="Proteomes" id="UP001065265"/>
    </source>
</evidence>
<dbReference type="InterPro" id="IPR006674">
    <property type="entry name" value="HD_domain"/>
</dbReference>
<reference evidence="2" key="1">
    <citation type="submission" date="2022-02" db="EMBL/GenBank/DDBJ databases">
        <title>Qipengyuania spongiae sp. nov., isolated from marine sponge.</title>
        <authorList>
            <person name="Li Z."/>
            <person name="Zhang M."/>
        </authorList>
    </citation>
    <scope>NUCLEOTIDE SEQUENCE</scope>
    <source>
        <strain evidence="2">PHS-Z21</strain>
    </source>
</reference>
<evidence type="ECO:0000313" key="2">
    <source>
        <dbReference type="EMBL" id="UVI39880.1"/>
    </source>
</evidence>
<evidence type="ECO:0000259" key="1">
    <source>
        <dbReference type="Pfam" id="PF01966"/>
    </source>
</evidence>
<name>A0ABY5SZX7_9SPHN</name>
<sequence length="211" mass="24281">MDVSEQTAHGIAEHARSRAAFREMKEGTADDWRIIGGEYRAFARGLPDRVLDHLRLLDGDFGGFPVCRLEHSLQTATRAHRDGRDEQYVVMALLHDIGDTLGSYNHPEVAASILKPFVSEENHWICQNHGAFQGYYYFHFLGMDQNAREQFRDNPYFEACREFCEKYDQAAFDPDYESESLEFFEPMVRRVMAKPLASLYAKAPEAEEETS</sequence>
<dbReference type="PANTHER" id="PTHR40202">
    <property type="match status" value="1"/>
</dbReference>
<dbReference type="Pfam" id="PF01966">
    <property type="entry name" value="HD"/>
    <property type="match status" value="1"/>
</dbReference>
<protein>
    <submittedName>
        <fullName evidence="2">HD domain-containing protein</fullName>
    </submittedName>
</protein>
<keyword evidence="3" id="KW-1185">Reference proteome</keyword>
<feature type="domain" description="HD" evidence="1">
    <location>
        <begin position="68"/>
        <end position="138"/>
    </location>
</feature>
<organism evidence="2 3">
    <name type="scientific">Qipengyuania spongiae</name>
    <dbReference type="NCBI Taxonomy" id="2909673"/>
    <lineage>
        <taxon>Bacteria</taxon>
        <taxon>Pseudomonadati</taxon>
        <taxon>Pseudomonadota</taxon>
        <taxon>Alphaproteobacteria</taxon>
        <taxon>Sphingomonadales</taxon>
        <taxon>Erythrobacteraceae</taxon>
        <taxon>Qipengyuania</taxon>
    </lineage>
</organism>
<dbReference type="InterPro" id="IPR052567">
    <property type="entry name" value="OP_Dioxygenase"/>
</dbReference>
<dbReference type="SUPFAM" id="SSF109604">
    <property type="entry name" value="HD-domain/PDEase-like"/>
    <property type="match status" value="1"/>
</dbReference>
<proteinExistence type="predicted"/>
<gene>
    <name evidence="2" type="ORF">L1F33_02660</name>
</gene>
<dbReference type="Proteomes" id="UP001065265">
    <property type="component" value="Chromosome"/>
</dbReference>
<dbReference type="PANTHER" id="PTHR40202:SF1">
    <property type="entry name" value="HD DOMAIN-CONTAINING PROTEIN"/>
    <property type="match status" value="1"/>
</dbReference>
<dbReference type="EMBL" id="CP092471">
    <property type="protein sequence ID" value="UVI39880.1"/>
    <property type="molecule type" value="Genomic_DNA"/>
</dbReference>
<dbReference type="Gene3D" id="1.10.3210.10">
    <property type="entry name" value="Hypothetical protein af1432"/>
    <property type="match status" value="1"/>
</dbReference>
<dbReference type="RefSeq" id="WP_265559650.1">
    <property type="nucleotide sequence ID" value="NZ_CP092471.1"/>
</dbReference>
<accession>A0ABY5SZX7</accession>